<accession>A0A564YVL1</accession>
<sequence length="50" mass="5618">MLIKGIWRVLEHSGKCGGASDRVAVECGMRADFFPANQQSLFLRRSVEHI</sequence>
<evidence type="ECO:0000313" key="2">
    <source>
        <dbReference type="Proteomes" id="UP000321570"/>
    </source>
</evidence>
<evidence type="ECO:0000313" key="1">
    <source>
        <dbReference type="EMBL" id="VUZ50614.1"/>
    </source>
</evidence>
<gene>
    <name evidence="1" type="ORF">WMSIL1_LOCUS9374</name>
</gene>
<dbReference type="Proteomes" id="UP000321570">
    <property type="component" value="Unassembled WGS sequence"/>
</dbReference>
<protein>
    <submittedName>
        <fullName evidence="1">Uncharacterized protein</fullName>
    </submittedName>
</protein>
<keyword evidence="2" id="KW-1185">Reference proteome</keyword>
<reference evidence="1 2" key="1">
    <citation type="submission" date="2019-07" db="EMBL/GenBank/DDBJ databases">
        <authorList>
            <person name="Jastrzebski P J."/>
            <person name="Paukszto L."/>
            <person name="Jastrzebski P J."/>
        </authorList>
    </citation>
    <scope>NUCLEOTIDE SEQUENCE [LARGE SCALE GENOMIC DNA]</scope>
    <source>
        <strain evidence="1 2">WMS-il1</strain>
    </source>
</reference>
<dbReference type="EMBL" id="CABIJS010000377">
    <property type="protein sequence ID" value="VUZ50614.1"/>
    <property type="molecule type" value="Genomic_DNA"/>
</dbReference>
<organism evidence="1 2">
    <name type="scientific">Hymenolepis diminuta</name>
    <name type="common">Rat tapeworm</name>
    <dbReference type="NCBI Taxonomy" id="6216"/>
    <lineage>
        <taxon>Eukaryota</taxon>
        <taxon>Metazoa</taxon>
        <taxon>Spiralia</taxon>
        <taxon>Lophotrochozoa</taxon>
        <taxon>Platyhelminthes</taxon>
        <taxon>Cestoda</taxon>
        <taxon>Eucestoda</taxon>
        <taxon>Cyclophyllidea</taxon>
        <taxon>Hymenolepididae</taxon>
        <taxon>Hymenolepis</taxon>
    </lineage>
</organism>
<dbReference type="AlphaFoldDB" id="A0A564YVL1"/>
<name>A0A564YVL1_HYMDI</name>
<proteinExistence type="predicted"/>